<evidence type="ECO:0000313" key="2">
    <source>
        <dbReference type="Proteomes" id="UP000070260"/>
    </source>
</evidence>
<proteinExistence type="predicted"/>
<name>A0A140GRH8_CLOPF</name>
<dbReference type="Proteomes" id="UP000070260">
    <property type="component" value="Plasmid pJFP838A"/>
</dbReference>
<dbReference type="RefSeq" id="WP_061429733.1">
    <property type="nucleotide sequence ID" value="NZ_JADNGM010000021.1"/>
</dbReference>
<dbReference type="EMBL" id="CP013615">
    <property type="protein sequence ID" value="AMN31137.1"/>
    <property type="molecule type" value="Genomic_DNA"/>
</dbReference>
<evidence type="ECO:0000313" key="1">
    <source>
        <dbReference type="EMBL" id="AMN31137.1"/>
    </source>
</evidence>
<gene>
    <name evidence="1" type="ORF">JFP838_pA0221</name>
</gene>
<protein>
    <submittedName>
        <fullName evidence="1">Uncharacterized protein</fullName>
    </submittedName>
</protein>
<geneLocation type="plasmid" evidence="1 2">
    <name>pJFP838A</name>
</geneLocation>
<reference evidence="1 2" key="1">
    <citation type="journal article" date="2016" name="PLoS ONE">
        <title>Plasmid Characterization and Chromosome Analysis of Two netF+ Clostridium perfringens Isolates Associated with Foal and Canine Necrotizing Enteritis.</title>
        <authorList>
            <person name="Mehdizadeh Gohari I."/>
            <person name="Kropinski A.M."/>
            <person name="Weese S.J."/>
            <person name="Parreira V.R."/>
            <person name="Whitehead A.E."/>
            <person name="Boerlin P."/>
            <person name="Prescott J.F."/>
        </authorList>
    </citation>
    <scope>NUCLEOTIDE SEQUENCE [LARGE SCALE GENOMIC DNA]</scope>
    <source>
        <strain evidence="1 2">JP838</strain>
        <plasmid evidence="2">Plasmid pJFP838A</plasmid>
    </source>
</reference>
<accession>A0A140GRH8</accession>
<dbReference type="PATRIC" id="fig|1502.177.peg.3429"/>
<keyword evidence="1" id="KW-0614">Plasmid</keyword>
<organism evidence="1 2">
    <name type="scientific">Clostridium perfringens</name>
    <dbReference type="NCBI Taxonomy" id="1502"/>
    <lineage>
        <taxon>Bacteria</taxon>
        <taxon>Bacillati</taxon>
        <taxon>Bacillota</taxon>
        <taxon>Clostridia</taxon>
        <taxon>Eubacteriales</taxon>
        <taxon>Clostridiaceae</taxon>
        <taxon>Clostridium</taxon>
    </lineage>
</organism>
<dbReference type="AlphaFoldDB" id="A0A140GRH8"/>
<sequence>MNMEHILISMNTDNYKERMKELFKFDNNICGLGVNKIPAMKNGYESYISFVLDENKVENLEDLKKLIAIALKFLKYYEDYTKFSIKYEVIMDNLIVSMVVS</sequence>